<reference evidence="5 6" key="1">
    <citation type="journal article" date="2007" name="Proc. Natl. Acad. Sci. U.S.A.">
        <title>Characterization of a marine gammaproteobacterium capable of aerobic anoxygenic photosynthesis.</title>
        <authorList>
            <person name="Fuchs B.M."/>
            <person name="Spring S."/>
            <person name="Teeling H."/>
            <person name="Quast C."/>
            <person name="Wulf J."/>
            <person name="Schattenhofer M."/>
            <person name="Yan S."/>
            <person name="Ferriera S."/>
            <person name="Johnson J."/>
            <person name="Glockner F.O."/>
            <person name="Amann R."/>
        </authorList>
    </citation>
    <scope>NUCLEOTIDE SEQUENCE [LARGE SCALE GENOMIC DNA]</scope>
    <source>
        <strain evidence="5">KT71</strain>
    </source>
</reference>
<feature type="domain" description="UvrD-like helicase C-terminal" evidence="3">
    <location>
        <begin position="635"/>
        <end position="685"/>
    </location>
</feature>
<sequence length="716" mass="79026">MTAIQFSGVVGAIWSESEARGAIIRLDDVQQWRGRRISVRIPRKVCFKLPSIGEIWTVSGNLETSDFGDQLVADAAYQGHPEGQQVVEFLAKNPRFAGVGKAIAKRLWDRWGDDLYSVLDDADFEMIAIEMKLPMPLAANMVDQWKESRIEVQVLRNLQALKLPPKIANQAIRFWGEKAVEKIKENPYRLLPFSSWAAIDNVARAAYSMQSFDPRRLVAMTEAVLYKHLDQGNTAVPINTLVAGVQKIDPLVNAHEAIDLAVSDGTCVVHEEQAQILGCKVIEDGILNRMSRLLQTPRRNRGLFSGAPIIQSEQPIFAGNLTEEQQTAALVFLENRFGVLLGGAGMGKTTLLRYVYSQLPAEEVIVQLALTNKAANRMRESTGRYACSIAAFLGRADDNQLPSYFSVFVDEASMLDAIMIYRIFLAMPEDANLYLIGDHHQLPPIGPGLILHKFAETECGFVTRLTKVMRQSEESGIPGVAAEIRNQTPPNLVPFDSGLSQFNGVFSRWCTQSQFLHDALATWRELKTHGQTQIVAATRSIVSAINTSLHIEHVQALASNGESIQTINIKDGSVAVGEPVIYLRNNAQRQLFNGLIGRVVEVSADNGAGESVMVQFDDIDSPHELASDDLQDLSLAYAITCHKAQGSQWQYIVVVSGFSKTAPRIADNSWWYTAVTRCEQACVIVGSKEGFDKSVAAPPRSFARTTGFRLHCLEAA</sequence>
<dbReference type="EC" id="3.1.11.5" evidence="5"/>
<dbReference type="GO" id="GO:0005524">
    <property type="term" value="F:ATP binding"/>
    <property type="evidence" value="ECO:0007669"/>
    <property type="project" value="UniProtKB-KW"/>
</dbReference>
<keyword evidence="1" id="KW-0547">Nucleotide-binding</keyword>
<dbReference type="GO" id="GO:0006310">
    <property type="term" value="P:DNA recombination"/>
    <property type="evidence" value="ECO:0007669"/>
    <property type="project" value="TreeGrafter"/>
</dbReference>
<dbReference type="GO" id="GO:0017116">
    <property type="term" value="F:single-stranded DNA helicase activity"/>
    <property type="evidence" value="ECO:0007669"/>
    <property type="project" value="TreeGrafter"/>
</dbReference>
<dbReference type="InterPro" id="IPR027785">
    <property type="entry name" value="UvrD-like_helicase_C"/>
</dbReference>
<dbReference type="PANTHER" id="PTHR43788:SF6">
    <property type="entry name" value="DNA HELICASE B"/>
    <property type="match status" value="1"/>
</dbReference>
<dbReference type="PANTHER" id="PTHR43788">
    <property type="entry name" value="DNA2/NAM7 HELICASE FAMILY MEMBER"/>
    <property type="match status" value="1"/>
</dbReference>
<evidence type="ECO:0000259" key="4">
    <source>
        <dbReference type="Pfam" id="PF14490"/>
    </source>
</evidence>
<keyword evidence="6" id="KW-1185">Reference proteome</keyword>
<dbReference type="STRING" id="314285.KT71_05547"/>
<dbReference type="Gene3D" id="3.40.50.300">
    <property type="entry name" value="P-loop containing nucleotide triphosphate hydrolases"/>
    <property type="match status" value="2"/>
</dbReference>
<dbReference type="CDD" id="cd18809">
    <property type="entry name" value="SF1_C_RecD"/>
    <property type="match status" value="1"/>
</dbReference>
<name>A4AC13_9GAMM</name>
<comment type="caution">
    <text evidence="5">The sequence shown here is derived from an EMBL/GenBank/DDBJ whole genome shotgun (WGS) entry which is preliminary data.</text>
</comment>
<reference evidence="5 6" key="2">
    <citation type="journal article" date="2009" name="PLoS ONE">
        <title>The photosynthetic apparatus and its regulation in the aerobic gammaproteobacterium Congregibacter litoralis gen. nov., sp. nov.</title>
        <authorList>
            <person name="Spring S."/>
            <person name="Lunsdorf H."/>
            <person name="Fuchs B.M."/>
            <person name="Tindall B.J."/>
        </authorList>
    </citation>
    <scope>NUCLEOTIDE SEQUENCE [LARGE SCALE GENOMIC DNA]</scope>
    <source>
        <strain evidence="5">KT71</strain>
    </source>
</reference>
<evidence type="ECO:0000256" key="1">
    <source>
        <dbReference type="ARBA" id="ARBA00022741"/>
    </source>
</evidence>
<keyword evidence="5" id="KW-0347">Helicase</keyword>
<evidence type="ECO:0000313" key="6">
    <source>
        <dbReference type="Proteomes" id="UP000019205"/>
    </source>
</evidence>
<organism evidence="5 6">
    <name type="scientific">Congregibacter litoralis KT71</name>
    <dbReference type="NCBI Taxonomy" id="314285"/>
    <lineage>
        <taxon>Bacteria</taxon>
        <taxon>Pseudomonadati</taxon>
        <taxon>Pseudomonadota</taxon>
        <taxon>Gammaproteobacteria</taxon>
        <taxon>Cellvibrionales</taxon>
        <taxon>Halieaceae</taxon>
        <taxon>Congregibacter</taxon>
    </lineage>
</organism>
<keyword evidence="5" id="KW-0540">Nuclease</keyword>
<accession>A4AC13</accession>
<dbReference type="InterPro" id="IPR027417">
    <property type="entry name" value="P-loop_NTPase"/>
</dbReference>
<evidence type="ECO:0000313" key="5">
    <source>
        <dbReference type="EMBL" id="EAQ96463.1"/>
    </source>
</evidence>
<dbReference type="InterPro" id="IPR029493">
    <property type="entry name" value="RecD2-like_HHH"/>
</dbReference>
<dbReference type="Pfam" id="PF13604">
    <property type="entry name" value="AAA_30"/>
    <property type="match status" value="1"/>
</dbReference>
<evidence type="ECO:0000259" key="3">
    <source>
        <dbReference type="Pfam" id="PF13538"/>
    </source>
</evidence>
<dbReference type="Pfam" id="PF13538">
    <property type="entry name" value="UvrD_C_2"/>
    <property type="match status" value="1"/>
</dbReference>
<dbReference type="OrthoDB" id="9803432at2"/>
<gene>
    <name evidence="5" type="ORF">KT71_05547</name>
</gene>
<dbReference type="HOGENOM" id="CLU_007524_0_4_6"/>
<keyword evidence="2" id="KW-0067">ATP-binding</keyword>
<dbReference type="RefSeq" id="WP_008293528.1">
    <property type="nucleotide sequence ID" value="NZ_CM002299.1"/>
</dbReference>
<dbReference type="GO" id="GO:0008854">
    <property type="term" value="F:exodeoxyribonuclease V activity"/>
    <property type="evidence" value="ECO:0007669"/>
    <property type="project" value="UniProtKB-EC"/>
</dbReference>
<keyword evidence="5" id="KW-0269">Exonuclease</keyword>
<feature type="domain" description="ATP-dependent RecD2 DNA helicase-like helix-hairpin-helix" evidence="4">
    <location>
        <begin position="153"/>
        <end position="234"/>
    </location>
</feature>
<dbReference type="GO" id="GO:0009338">
    <property type="term" value="C:exodeoxyribonuclease V complex"/>
    <property type="evidence" value="ECO:0007669"/>
    <property type="project" value="TreeGrafter"/>
</dbReference>
<keyword evidence="5" id="KW-0378">Hydrolase</keyword>
<dbReference type="InterPro" id="IPR050534">
    <property type="entry name" value="Coronavir_polyprotein_1ab"/>
</dbReference>
<evidence type="ECO:0000256" key="2">
    <source>
        <dbReference type="ARBA" id="ARBA00022840"/>
    </source>
</evidence>
<dbReference type="Proteomes" id="UP000019205">
    <property type="component" value="Chromosome"/>
</dbReference>
<dbReference type="EMBL" id="AAOA02000006">
    <property type="protein sequence ID" value="EAQ96463.1"/>
    <property type="molecule type" value="Genomic_DNA"/>
</dbReference>
<protein>
    <submittedName>
        <fullName evidence="5">ATP-dependent exoDNAse (Exonuclease V), alpha subunit-helicase superfamily I member</fullName>
        <ecNumber evidence="5">3.1.11.5</ecNumber>
    </submittedName>
</protein>
<dbReference type="eggNOG" id="COG0507">
    <property type="taxonomic scope" value="Bacteria"/>
</dbReference>
<dbReference type="SUPFAM" id="SSF52540">
    <property type="entry name" value="P-loop containing nucleoside triphosphate hydrolases"/>
    <property type="match status" value="2"/>
</dbReference>
<dbReference type="Pfam" id="PF14490">
    <property type="entry name" value="HHH_RecD2"/>
    <property type="match status" value="1"/>
</dbReference>
<proteinExistence type="predicted"/>
<dbReference type="Gene3D" id="2.30.30.940">
    <property type="match status" value="1"/>
</dbReference>
<dbReference type="CDD" id="cd17933">
    <property type="entry name" value="DEXSc_RecD-like"/>
    <property type="match status" value="1"/>
</dbReference>
<dbReference type="AlphaFoldDB" id="A4AC13"/>